<dbReference type="Proteomes" id="UP000287872">
    <property type="component" value="Unassembled WGS sequence"/>
</dbReference>
<organism evidence="5 6">
    <name type="scientific">Clostridium tagluense</name>
    <dbReference type="NCBI Taxonomy" id="360422"/>
    <lineage>
        <taxon>Bacteria</taxon>
        <taxon>Bacillati</taxon>
        <taxon>Bacillota</taxon>
        <taxon>Clostridia</taxon>
        <taxon>Eubacteriales</taxon>
        <taxon>Clostridiaceae</taxon>
        <taxon>Clostridium</taxon>
    </lineage>
</organism>
<evidence type="ECO:0000259" key="4">
    <source>
        <dbReference type="PROSITE" id="PS01124"/>
    </source>
</evidence>
<dbReference type="InterPro" id="IPR009057">
    <property type="entry name" value="Homeodomain-like_sf"/>
</dbReference>
<dbReference type="InterPro" id="IPR020449">
    <property type="entry name" value="Tscrpt_reg_AraC-type_HTH"/>
</dbReference>
<dbReference type="SUPFAM" id="SSF46689">
    <property type="entry name" value="Homeodomain-like"/>
    <property type="match status" value="2"/>
</dbReference>
<dbReference type="Gene3D" id="3.20.80.10">
    <property type="entry name" value="Regulatory factor, effector binding domain"/>
    <property type="match status" value="1"/>
</dbReference>
<keyword evidence="3" id="KW-0804">Transcription</keyword>
<name>A0A401USA5_9CLOT</name>
<dbReference type="PANTHER" id="PTHR47504">
    <property type="entry name" value="RIGHT ORIGIN-BINDING PROTEIN"/>
    <property type="match status" value="1"/>
</dbReference>
<dbReference type="SMART" id="SM00871">
    <property type="entry name" value="AraC_E_bind"/>
    <property type="match status" value="1"/>
</dbReference>
<dbReference type="EMBL" id="BHYK01000032">
    <property type="protein sequence ID" value="GCD12376.1"/>
    <property type="molecule type" value="Genomic_DNA"/>
</dbReference>
<protein>
    <submittedName>
        <fullName evidence="5">AraC family transcriptional regulator</fullName>
    </submittedName>
</protein>
<evidence type="ECO:0000256" key="3">
    <source>
        <dbReference type="ARBA" id="ARBA00023163"/>
    </source>
</evidence>
<dbReference type="SMART" id="SM00342">
    <property type="entry name" value="HTH_ARAC"/>
    <property type="match status" value="1"/>
</dbReference>
<dbReference type="PROSITE" id="PS01124">
    <property type="entry name" value="HTH_ARAC_FAMILY_2"/>
    <property type="match status" value="1"/>
</dbReference>
<keyword evidence="6" id="KW-1185">Reference proteome</keyword>
<gene>
    <name evidence="5" type="ORF">Ctaglu_39990</name>
</gene>
<dbReference type="PANTHER" id="PTHR47504:SF5">
    <property type="entry name" value="RIGHT ORIGIN-BINDING PROTEIN"/>
    <property type="match status" value="1"/>
</dbReference>
<evidence type="ECO:0000256" key="2">
    <source>
        <dbReference type="ARBA" id="ARBA00023125"/>
    </source>
</evidence>
<accession>A0A401USA5</accession>
<proteinExistence type="predicted"/>
<keyword evidence="1" id="KW-0805">Transcription regulation</keyword>
<feature type="domain" description="HTH araC/xylS-type" evidence="4">
    <location>
        <begin position="8"/>
        <end position="106"/>
    </location>
</feature>
<dbReference type="Gene3D" id="1.10.10.60">
    <property type="entry name" value="Homeodomain-like"/>
    <property type="match status" value="2"/>
</dbReference>
<evidence type="ECO:0000256" key="1">
    <source>
        <dbReference type="ARBA" id="ARBA00023015"/>
    </source>
</evidence>
<comment type="caution">
    <text evidence="5">The sequence shown here is derived from an EMBL/GenBank/DDBJ whole genome shotgun (WGS) entry which is preliminary data.</text>
</comment>
<dbReference type="Pfam" id="PF14526">
    <property type="entry name" value="Cass2"/>
    <property type="match status" value="1"/>
</dbReference>
<dbReference type="GO" id="GO:0003700">
    <property type="term" value="F:DNA-binding transcription factor activity"/>
    <property type="evidence" value="ECO:0007669"/>
    <property type="project" value="InterPro"/>
</dbReference>
<dbReference type="Pfam" id="PF12833">
    <property type="entry name" value="HTH_18"/>
    <property type="match status" value="1"/>
</dbReference>
<dbReference type="RefSeq" id="WP_125005024.1">
    <property type="nucleotide sequence ID" value="NZ_BHYK01000032.1"/>
</dbReference>
<dbReference type="GO" id="GO:0043565">
    <property type="term" value="F:sequence-specific DNA binding"/>
    <property type="evidence" value="ECO:0007669"/>
    <property type="project" value="InterPro"/>
</dbReference>
<sequence length="277" mass="31984">MDWLLGMNQSVNYIEDNLDGDISYSTAAKFVCCSAYEFQRIFSFMTKVTLSEYIRKRRLTLAAHDIQINKEKITDVAIKYGYDSPAAFSRAFKEQHGTTPISARNEGVLLKTYPLISFKFVIQGVDKMEYKIIHKDEVQVIGMSRKMITKNNEHWRDIPKFWDDFKLTGLKDKLNSFALDDVVFAITTYSEEPDCFWYMLAVAYNHVQNTDNYDVMTIPAGTYAVFEVPSENEDNIGNFTMRIFNEWLPSTGYKLTGEAEIECCTKDGTVIWMPIIQ</sequence>
<dbReference type="PROSITE" id="PS00041">
    <property type="entry name" value="HTH_ARAC_FAMILY_1"/>
    <property type="match status" value="1"/>
</dbReference>
<dbReference type="OrthoDB" id="9801123at2"/>
<dbReference type="InterPro" id="IPR011256">
    <property type="entry name" value="Reg_factor_effector_dom_sf"/>
</dbReference>
<evidence type="ECO:0000313" key="6">
    <source>
        <dbReference type="Proteomes" id="UP000287872"/>
    </source>
</evidence>
<dbReference type="SUPFAM" id="SSF55136">
    <property type="entry name" value="Probable bacterial effector-binding domain"/>
    <property type="match status" value="1"/>
</dbReference>
<dbReference type="PRINTS" id="PR00032">
    <property type="entry name" value="HTHARAC"/>
</dbReference>
<dbReference type="InterPro" id="IPR050959">
    <property type="entry name" value="MarA-like"/>
</dbReference>
<dbReference type="InterPro" id="IPR010499">
    <property type="entry name" value="AraC_E-bd"/>
</dbReference>
<dbReference type="InterPro" id="IPR018062">
    <property type="entry name" value="HTH_AraC-typ_CS"/>
</dbReference>
<keyword evidence="2" id="KW-0238">DNA-binding</keyword>
<dbReference type="InterPro" id="IPR029441">
    <property type="entry name" value="Cass2"/>
</dbReference>
<evidence type="ECO:0000313" key="5">
    <source>
        <dbReference type="EMBL" id="GCD12376.1"/>
    </source>
</evidence>
<reference evidence="5 6" key="1">
    <citation type="submission" date="2018-11" db="EMBL/GenBank/DDBJ databases">
        <title>Genome sequencing and assembly of Clostridium tagluense strain A121.</title>
        <authorList>
            <person name="Murakami T."/>
            <person name="Segawa T."/>
            <person name="Shcherbakova V.A."/>
            <person name="Mori H."/>
            <person name="Yoshimura Y."/>
        </authorList>
    </citation>
    <scope>NUCLEOTIDE SEQUENCE [LARGE SCALE GENOMIC DNA]</scope>
    <source>
        <strain evidence="5 6">A121</strain>
    </source>
</reference>
<dbReference type="InterPro" id="IPR018060">
    <property type="entry name" value="HTH_AraC"/>
</dbReference>
<dbReference type="AlphaFoldDB" id="A0A401USA5"/>